<dbReference type="GO" id="GO:0005634">
    <property type="term" value="C:nucleus"/>
    <property type="evidence" value="ECO:0007669"/>
    <property type="project" value="UniProtKB-SubCell"/>
</dbReference>
<evidence type="ECO:0000256" key="4">
    <source>
        <dbReference type="SAM" id="MobiDB-lite"/>
    </source>
</evidence>
<dbReference type="InterPro" id="IPR033467">
    <property type="entry name" value="Tesmin/TSO1-like_CXC"/>
</dbReference>
<evidence type="ECO:0000313" key="6">
    <source>
        <dbReference type="EMBL" id="KDP23641.1"/>
    </source>
</evidence>
<feature type="region of interest" description="Disordered" evidence="4">
    <location>
        <begin position="693"/>
        <end position="713"/>
    </location>
</feature>
<dbReference type="SMART" id="SM01114">
    <property type="entry name" value="CXC"/>
    <property type="match status" value="2"/>
</dbReference>
<evidence type="ECO:0000256" key="1">
    <source>
        <dbReference type="ARBA" id="ARBA00004123"/>
    </source>
</evidence>
<organism evidence="6 7">
    <name type="scientific">Jatropha curcas</name>
    <name type="common">Barbados nut</name>
    <dbReference type="NCBI Taxonomy" id="180498"/>
    <lineage>
        <taxon>Eukaryota</taxon>
        <taxon>Viridiplantae</taxon>
        <taxon>Streptophyta</taxon>
        <taxon>Embryophyta</taxon>
        <taxon>Tracheophyta</taxon>
        <taxon>Spermatophyta</taxon>
        <taxon>Magnoliopsida</taxon>
        <taxon>eudicotyledons</taxon>
        <taxon>Gunneridae</taxon>
        <taxon>Pentapetalae</taxon>
        <taxon>rosids</taxon>
        <taxon>fabids</taxon>
        <taxon>Malpighiales</taxon>
        <taxon>Euphorbiaceae</taxon>
        <taxon>Crotonoideae</taxon>
        <taxon>Jatropheae</taxon>
        <taxon>Jatropha</taxon>
    </lineage>
</organism>
<dbReference type="KEGG" id="jcu:105647668"/>
<dbReference type="AlphaFoldDB" id="A0A067JI62"/>
<comment type="similarity">
    <text evidence="2">Belongs to the lin-54 family.</text>
</comment>
<feature type="domain" description="CRC" evidence="5">
    <location>
        <begin position="448"/>
        <end position="573"/>
    </location>
</feature>
<keyword evidence="7" id="KW-1185">Reference proteome</keyword>
<dbReference type="GO" id="GO:0003700">
    <property type="term" value="F:DNA-binding transcription factor activity"/>
    <property type="evidence" value="ECO:0007669"/>
    <property type="project" value="InterPro"/>
</dbReference>
<dbReference type="PROSITE" id="PS51634">
    <property type="entry name" value="CRC"/>
    <property type="match status" value="1"/>
</dbReference>
<accession>A0A067JI62</accession>
<dbReference type="InterPro" id="IPR044522">
    <property type="entry name" value="TSO1-like"/>
</dbReference>
<dbReference type="InterPro" id="IPR005172">
    <property type="entry name" value="CRC"/>
</dbReference>
<keyword evidence="3" id="KW-0539">Nucleus</keyword>
<evidence type="ECO:0000313" key="7">
    <source>
        <dbReference type="Proteomes" id="UP000027138"/>
    </source>
</evidence>
<sequence length="736" mass="80366">MELNTPNKDQLVSAPLSQFEDSPVFNYINNLSPIDLVKSVSTDQTFNSLSFSSPPLVFTSPKLNPQRNARSIIRRRQFSDPLKPELSHIKGDNNASEGVSEAVELPDSCTEQLRCATSSSSAKEVTTDPLNEQLELGIELPKAFKCVGAGPDGDIALLDAIRTDIEPEKVDKSNERHCLYESEKHLRRICRIEQSEDEAGCDWDTLISDVSDILCFDSSISAEQSEEQKIVDPGTISFVSNVLQIPQDNTNASENMESTNCVGSSEHKMGEIGTQSTELGKKEADKIPAVLSGTLLNKLVVDDAATVMDIKGKKRLSSCKQNRIRRLVFEMAGAHKKKSVCESNVSPQISPQPDSGVAQVETHSAARMSMLSRKGIGLHLNALTTTSSDCKIVKIETLSSRQEISLALCDSEDKAMENAQQTSTDVSEDFGTSSPKTKRHKLEPVGASCKRCNCKRSKCLKLYCECFAAGLYCIEPCSCQDCFNKPAHEGTVLETRKQIESRNPLAFAPKVIRSTDFVPEIGDEVNKTPASARHKRGCNCKKSSCLKKYCECFQGGVGCSSNCRCEGCKNTFGTKNGLEEDEFEGGESEILEKNALDVNLDGKIEGGEEQHANLPELSESARSSIKLPMTFSGKLSRSLPVIGTSTQLCSSQNPGTDLFCQPKFETHLQAIPEEETPEILTSNRSAASVVKSTSPNCKRVSPPHHGFGSSANWRGGRKLILRSVPPFPSLNSPHQQ</sequence>
<dbReference type="Pfam" id="PF03638">
    <property type="entry name" value="TCR"/>
    <property type="match status" value="2"/>
</dbReference>
<evidence type="ECO:0000256" key="2">
    <source>
        <dbReference type="ARBA" id="ARBA00007267"/>
    </source>
</evidence>
<dbReference type="PANTHER" id="PTHR46159:SF15">
    <property type="entry name" value="CRC DOMAIN-CONTAINING PROTEIN"/>
    <property type="match status" value="1"/>
</dbReference>
<dbReference type="STRING" id="180498.A0A067JI62"/>
<evidence type="ECO:0000259" key="5">
    <source>
        <dbReference type="PROSITE" id="PS51634"/>
    </source>
</evidence>
<dbReference type="Proteomes" id="UP000027138">
    <property type="component" value="Unassembled WGS sequence"/>
</dbReference>
<protein>
    <recommendedName>
        <fullName evidence="5">CRC domain-containing protein</fullName>
    </recommendedName>
</protein>
<comment type="subcellular location">
    <subcellularLocation>
        <location evidence="1">Nucleus</location>
    </subcellularLocation>
</comment>
<dbReference type="PANTHER" id="PTHR46159">
    <property type="entry name" value="PROTEIN TESMIN/TSO1-LIKE CXC 2"/>
    <property type="match status" value="1"/>
</dbReference>
<evidence type="ECO:0000256" key="3">
    <source>
        <dbReference type="ARBA" id="ARBA00023242"/>
    </source>
</evidence>
<dbReference type="OrthoDB" id="6283463at2759"/>
<dbReference type="EMBL" id="KK915213">
    <property type="protein sequence ID" value="KDP23641.1"/>
    <property type="molecule type" value="Genomic_DNA"/>
</dbReference>
<name>A0A067JI62_JATCU</name>
<gene>
    <name evidence="6" type="ORF">JCGZ_23474</name>
</gene>
<reference evidence="6 7" key="1">
    <citation type="journal article" date="2014" name="PLoS ONE">
        <title>Global Analysis of Gene Expression Profiles in Physic Nut (Jatropha curcas L.) Seedlings Exposed to Salt Stress.</title>
        <authorList>
            <person name="Zhang L."/>
            <person name="Zhang C."/>
            <person name="Wu P."/>
            <person name="Chen Y."/>
            <person name="Li M."/>
            <person name="Jiang H."/>
            <person name="Wu G."/>
        </authorList>
    </citation>
    <scope>NUCLEOTIDE SEQUENCE [LARGE SCALE GENOMIC DNA]</scope>
    <source>
        <strain evidence="7">cv. GZQX0401</strain>
        <tissue evidence="6">Young leaves</tissue>
    </source>
</reference>
<proteinExistence type="inferred from homology"/>